<dbReference type="OrthoDB" id="5296287at2759"/>
<dbReference type="InterPro" id="IPR036864">
    <property type="entry name" value="Zn2-C6_fun-type_DNA-bd_sf"/>
</dbReference>
<dbReference type="Proteomes" id="UP000184188">
    <property type="component" value="Unassembled WGS sequence"/>
</dbReference>
<dbReference type="PANTHER" id="PTHR47654:SF1">
    <property type="entry name" value="ZN(II)2CYS6 TRANSCRIPTION FACTOR (EUROFUNG)"/>
    <property type="match status" value="1"/>
</dbReference>
<dbReference type="VEuPathDB" id="FungiDB:ASPZODRAFT_1823122"/>
<keyword evidence="4" id="KW-0804">Transcription</keyword>
<dbReference type="CDD" id="cd12148">
    <property type="entry name" value="fungal_TF_MHR"/>
    <property type="match status" value="1"/>
</dbReference>
<dbReference type="Gene3D" id="4.10.240.10">
    <property type="entry name" value="Zn(2)-C6 fungal-type DNA-binding domain"/>
    <property type="match status" value="1"/>
</dbReference>
<gene>
    <name evidence="8" type="ORF">ASPZODRAFT_1823122</name>
</gene>
<dbReference type="InterPro" id="IPR053230">
    <property type="entry name" value="Trans_reg_galc"/>
</dbReference>
<evidence type="ECO:0000256" key="1">
    <source>
        <dbReference type="ARBA" id="ARBA00022723"/>
    </source>
</evidence>
<dbReference type="PROSITE" id="PS00463">
    <property type="entry name" value="ZN2_CY6_FUNGAL_1"/>
    <property type="match status" value="1"/>
</dbReference>
<feature type="region of interest" description="Disordered" evidence="6">
    <location>
        <begin position="1"/>
        <end position="21"/>
    </location>
</feature>
<accession>A0A1L9SLQ1</accession>
<feature type="domain" description="Zn(2)-C6 fungal-type" evidence="7">
    <location>
        <begin position="95"/>
        <end position="125"/>
    </location>
</feature>
<dbReference type="GO" id="GO:0000981">
    <property type="term" value="F:DNA-binding transcription factor activity, RNA polymerase II-specific"/>
    <property type="evidence" value="ECO:0007669"/>
    <property type="project" value="InterPro"/>
</dbReference>
<keyword evidence="3" id="KW-0238">DNA-binding</keyword>
<dbReference type="InterPro" id="IPR007219">
    <property type="entry name" value="XnlR_reg_dom"/>
</dbReference>
<dbReference type="Pfam" id="PF04082">
    <property type="entry name" value="Fungal_trans"/>
    <property type="match status" value="1"/>
</dbReference>
<dbReference type="EMBL" id="KV878340">
    <property type="protein sequence ID" value="OJJ47977.1"/>
    <property type="molecule type" value="Genomic_DNA"/>
</dbReference>
<feature type="compositionally biased region" description="Low complexity" evidence="6">
    <location>
        <begin position="48"/>
        <end position="65"/>
    </location>
</feature>
<evidence type="ECO:0000256" key="4">
    <source>
        <dbReference type="ARBA" id="ARBA00023163"/>
    </source>
</evidence>
<feature type="region of interest" description="Disordered" evidence="6">
    <location>
        <begin position="41"/>
        <end position="65"/>
    </location>
</feature>
<evidence type="ECO:0000256" key="2">
    <source>
        <dbReference type="ARBA" id="ARBA00023015"/>
    </source>
</evidence>
<dbReference type="SMART" id="SM00066">
    <property type="entry name" value="GAL4"/>
    <property type="match status" value="1"/>
</dbReference>
<dbReference type="SUPFAM" id="SSF57701">
    <property type="entry name" value="Zn2/Cys6 DNA-binding domain"/>
    <property type="match status" value="1"/>
</dbReference>
<keyword evidence="5" id="KW-0539">Nucleus</keyword>
<feature type="region of interest" description="Disordered" evidence="6">
    <location>
        <begin position="173"/>
        <end position="217"/>
    </location>
</feature>
<keyword evidence="2" id="KW-0805">Transcription regulation</keyword>
<dbReference type="InterPro" id="IPR001138">
    <property type="entry name" value="Zn2Cys6_DnaBD"/>
</dbReference>
<dbReference type="RefSeq" id="XP_022582487.1">
    <property type="nucleotide sequence ID" value="XM_022727183.1"/>
</dbReference>
<dbReference type="CDD" id="cd00067">
    <property type="entry name" value="GAL4"/>
    <property type="match status" value="1"/>
</dbReference>
<reference evidence="9" key="1">
    <citation type="journal article" date="2017" name="Genome Biol.">
        <title>Comparative genomics reveals high biological diversity and specific adaptations in the industrially and medically important fungal genus Aspergillus.</title>
        <authorList>
            <person name="de Vries R.P."/>
            <person name="Riley R."/>
            <person name="Wiebenga A."/>
            <person name="Aguilar-Osorio G."/>
            <person name="Amillis S."/>
            <person name="Uchima C.A."/>
            <person name="Anderluh G."/>
            <person name="Asadollahi M."/>
            <person name="Askin M."/>
            <person name="Barry K."/>
            <person name="Battaglia E."/>
            <person name="Bayram O."/>
            <person name="Benocci T."/>
            <person name="Braus-Stromeyer S.A."/>
            <person name="Caldana C."/>
            <person name="Canovas D."/>
            <person name="Cerqueira G.C."/>
            <person name="Chen F."/>
            <person name="Chen W."/>
            <person name="Choi C."/>
            <person name="Clum A."/>
            <person name="Dos Santos R.A."/>
            <person name="Damasio A.R."/>
            <person name="Diallinas G."/>
            <person name="Emri T."/>
            <person name="Fekete E."/>
            <person name="Flipphi M."/>
            <person name="Freyberg S."/>
            <person name="Gallo A."/>
            <person name="Gournas C."/>
            <person name="Habgood R."/>
            <person name="Hainaut M."/>
            <person name="Harispe M.L."/>
            <person name="Henrissat B."/>
            <person name="Hilden K.S."/>
            <person name="Hope R."/>
            <person name="Hossain A."/>
            <person name="Karabika E."/>
            <person name="Karaffa L."/>
            <person name="Karanyi Z."/>
            <person name="Krasevec N."/>
            <person name="Kuo A."/>
            <person name="Kusch H."/>
            <person name="LaButti K."/>
            <person name="Lagendijk E.L."/>
            <person name="Lapidus A."/>
            <person name="Levasseur A."/>
            <person name="Lindquist E."/>
            <person name="Lipzen A."/>
            <person name="Logrieco A.F."/>
            <person name="MacCabe A."/>
            <person name="Maekelae M.R."/>
            <person name="Malavazi I."/>
            <person name="Melin P."/>
            <person name="Meyer V."/>
            <person name="Mielnichuk N."/>
            <person name="Miskei M."/>
            <person name="Molnar A.P."/>
            <person name="Mule G."/>
            <person name="Ngan C.Y."/>
            <person name="Orejas M."/>
            <person name="Orosz E."/>
            <person name="Ouedraogo J.P."/>
            <person name="Overkamp K.M."/>
            <person name="Park H.-S."/>
            <person name="Perrone G."/>
            <person name="Piumi F."/>
            <person name="Punt P.J."/>
            <person name="Ram A.F."/>
            <person name="Ramon A."/>
            <person name="Rauscher S."/>
            <person name="Record E."/>
            <person name="Riano-Pachon D.M."/>
            <person name="Robert V."/>
            <person name="Roehrig J."/>
            <person name="Ruller R."/>
            <person name="Salamov A."/>
            <person name="Salih N.S."/>
            <person name="Samson R.A."/>
            <person name="Sandor E."/>
            <person name="Sanguinetti M."/>
            <person name="Schuetze T."/>
            <person name="Sepcic K."/>
            <person name="Shelest E."/>
            <person name="Sherlock G."/>
            <person name="Sophianopoulou V."/>
            <person name="Squina F.M."/>
            <person name="Sun H."/>
            <person name="Susca A."/>
            <person name="Todd R.B."/>
            <person name="Tsang A."/>
            <person name="Unkles S.E."/>
            <person name="van de Wiele N."/>
            <person name="van Rossen-Uffink D."/>
            <person name="Oliveira J.V."/>
            <person name="Vesth T.C."/>
            <person name="Visser J."/>
            <person name="Yu J.-H."/>
            <person name="Zhou M."/>
            <person name="Andersen M.R."/>
            <person name="Archer D.B."/>
            <person name="Baker S.E."/>
            <person name="Benoit I."/>
            <person name="Brakhage A.A."/>
            <person name="Braus G.H."/>
            <person name="Fischer R."/>
            <person name="Frisvad J.C."/>
            <person name="Goldman G.H."/>
            <person name="Houbraken J."/>
            <person name="Oakley B."/>
            <person name="Pocsi I."/>
            <person name="Scazzocchio C."/>
            <person name="Seiboth B."/>
            <person name="vanKuyk P.A."/>
            <person name="Wortman J."/>
            <person name="Dyer P.S."/>
            <person name="Grigoriev I.V."/>
        </authorList>
    </citation>
    <scope>NUCLEOTIDE SEQUENCE [LARGE SCALE GENOMIC DNA]</scope>
    <source>
        <strain evidence="9">CBS 506.65</strain>
    </source>
</reference>
<evidence type="ECO:0000256" key="5">
    <source>
        <dbReference type="ARBA" id="ARBA00023242"/>
    </source>
</evidence>
<dbReference type="PROSITE" id="PS50048">
    <property type="entry name" value="ZN2_CY6_FUNGAL_2"/>
    <property type="match status" value="1"/>
</dbReference>
<dbReference type="PANTHER" id="PTHR47654">
    <property type="entry name" value="ZN(II)2CYS6 TRANSCRIPTION FACTOR (EUROFUNG)-RELATED"/>
    <property type="match status" value="1"/>
</dbReference>
<sequence>MDGPNRPYPPRAGNVSSDYPEDDLLGAREWVSSDYPRASFSREPALDSVSTAEDPAAAAASSHITTAERSQNFKVAIPRTSNPTNWTSSGRVSRACENCRDQKAKCSGHRPTCQRCQEAGIRCSYGDRKRERTAKKLNDLGKQVLTYEALLRSLYPKLDAQSAQFVDKVISKNRQKNDQSSQPGDTAASASASASTVPDFEAINPRQSPDPTDTQMAFPLGTIDYTEEDFNRDERVQAMGFVGEHSEMAWIYRLKRELEQDSSSTAANLAPSPSWENWDRLSVSSVSYFLDDTEFPLVDTADPTDRPSQAIADQLVDCYFQHVHATFPIIGKVLFMGQYRSFYSNPFLRPGKRWLAVLNLVFAIAARYFHLVQEHLDEDLEDHMLYFSRAWNLSTSEITLLDHPNLQQVQVEGLTSFYLLTTGQINRAWRFCGLSSRSAVALGLNLRSESNAIIHVSKETRYRVWWSLYALDTMLCIMTGRPTNTGGDFCTTPLPVPFVEEDFWDERVAQLITDYEARNSLHVSSFPKISSVTESTVFNPPSSSMVSLGGSGKGKQREQVASKVAEHLAPNPSLYFLLLIDLTHVTREAINMLYAPGAAPRQLTDIEAIIANLDRNADAWFAYLPASFRFTEAPELQQFPRLALDLAFRFYSTKILLSQPCLRLVTRQTTGASTPSEFCSQIATQCVDSACRMLDLLPEQPDASWLYRHGPWWSVPHYLTQSASILLGQMFSRTQANVDKPDKVLEAFSKAIKWLREMSARDPCSHRACTVCIEIFTNYASRFGVTAEGIA</sequence>
<keyword evidence="9" id="KW-1185">Reference proteome</keyword>
<dbReference type="Pfam" id="PF00172">
    <property type="entry name" value="Zn_clus"/>
    <property type="match status" value="1"/>
</dbReference>
<dbReference type="GO" id="GO:0006351">
    <property type="term" value="P:DNA-templated transcription"/>
    <property type="evidence" value="ECO:0007669"/>
    <property type="project" value="InterPro"/>
</dbReference>
<protein>
    <recommendedName>
        <fullName evidence="7">Zn(2)-C6 fungal-type domain-containing protein</fullName>
    </recommendedName>
</protein>
<evidence type="ECO:0000313" key="9">
    <source>
        <dbReference type="Proteomes" id="UP000184188"/>
    </source>
</evidence>
<dbReference type="GO" id="GO:0008270">
    <property type="term" value="F:zinc ion binding"/>
    <property type="evidence" value="ECO:0007669"/>
    <property type="project" value="InterPro"/>
</dbReference>
<proteinExistence type="predicted"/>
<dbReference type="SMART" id="SM00906">
    <property type="entry name" value="Fungal_trans"/>
    <property type="match status" value="1"/>
</dbReference>
<feature type="compositionally biased region" description="Pro residues" evidence="6">
    <location>
        <begin position="1"/>
        <end position="10"/>
    </location>
</feature>
<dbReference type="AlphaFoldDB" id="A0A1L9SLQ1"/>
<evidence type="ECO:0000259" key="7">
    <source>
        <dbReference type="PROSITE" id="PS50048"/>
    </source>
</evidence>
<dbReference type="GO" id="GO:0003677">
    <property type="term" value="F:DNA binding"/>
    <property type="evidence" value="ECO:0007669"/>
    <property type="project" value="UniProtKB-KW"/>
</dbReference>
<organism evidence="8 9">
    <name type="scientific">Penicilliopsis zonata CBS 506.65</name>
    <dbReference type="NCBI Taxonomy" id="1073090"/>
    <lineage>
        <taxon>Eukaryota</taxon>
        <taxon>Fungi</taxon>
        <taxon>Dikarya</taxon>
        <taxon>Ascomycota</taxon>
        <taxon>Pezizomycotina</taxon>
        <taxon>Eurotiomycetes</taxon>
        <taxon>Eurotiomycetidae</taxon>
        <taxon>Eurotiales</taxon>
        <taxon>Aspergillaceae</taxon>
        <taxon>Penicilliopsis</taxon>
    </lineage>
</organism>
<evidence type="ECO:0000313" key="8">
    <source>
        <dbReference type="EMBL" id="OJJ47977.1"/>
    </source>
</evidence>
<feature type="compositionally biased region" description="Polar residues" evidence="6">
    <location>
        <begin position="205"/>
        <end position="215"/>
    </location>
</feature>
<evidence type="ECO:0000256" key="3">
    <source>
        <dbReference type="ARBA" id="ARBA00023125"/>
    </source>
</evidence>
<evidence type="ECO:0000256" key="6">
    <source>
        <dbReference type="SAM" id="MobiDB-lite"/>
    </source>
</evidence>
<dbReference type="GeneID" id="34613647"/>
<keyword evidence="1" id="KW-0479">Metal-binding</keyword>
<name>A0A1L9SLQ1_9EURO</name>